<gene>
    <name evidence="2" type="ORF">NPIL_14381</name>
</gene>
<protein>
    <submittedName>
        <fullName evidence="2">Uncharacterized protein</fullName>
    </submittedName>
</protein>
<evidence type="ECO:0000313" key="3">
    <source>
        <dbReference type="Proteomes" id="UP000887013"/>
    </source>
</evidence>
<organism evidence="2 3">
    <name type="scientific">Nephila pilipes</name>
    <name type="common">Giant wood spider</name>
    <name type="synonym">Nephila maculata</name>
    <dbReference type="NCBI Taxonomy" id="299642"/>
    <lineage>
        <taxon>Eukaryota</taxon>
        <taxon>Metazoa</taxon>
        <taxon>Ecdysozoa</taxon>
        <taxon>Arthropoda</taxon>
        <taxon>Chelicerata</taxon>
        <taxon>Arachnida</taxon>
        <taxon>Araneae</taxon>
        <taxon>Araneomorphae</taxon>
        <taxon>Entelegynae</taxon>
        <taxon>Araneoidea</taxon>
        <taxon>Nephilidae</taxon>
        <taxon>Nephila</taxon>
    </lineage>
</organism>
<comment type="caution">
    <text evidence="2">The sequence shown here is derived from an EMBL/GenBank/DDBJ whole genome shotgun (WGS) entry which is preliminary data.</text>
</comment>
<accession>A0A8X6QQD3</accession>
<dbReference type="AlphaFoldDB" id="A0A8X6QQD3"/>
<sequence>MQKESRDSFLNTVNKVPPPSSMASCIDPTKAEYCSCRREVFGVDPPPQQATSPPTVIGALECSFRVLSWFLQLIRSTPANTLRSTYCEGGILKG</sequence>
<feature type="region of interest" description="Disordered" evidence="1">
    <location>
        <begin position="1"/>
        <end position="22"/>
    </location>
</feature>
<keyword evidence="3" id="KW-1185">Reference proteome</keyword>
<reference evidence="2" key="1">
    <citation type="submission" date="2020-08" db="EMBL/GenBank/DDBJ databases">
        <title>Multicomponent nature underlies the extraordinary mechanical properties of spider dragline silk.</title>
        <authorList>
            <person name="Kono N."/>
            <person name="Nakamura H."/>
            <person name="Mori M."/>
            <person name="Yoshida Y."/>
            <person name="Ohtoshi R."/>
            <person name="Malay A.D."/>
            <person name="Moran D.A.P."/>
            <person name="Tomita M."/>
            <person name="Numata K."/>
            <person name="Arakawa K."/>
        </authorList>
    </citation>
    <scope>NUCLEOTIDE SEQUENCE</scope>
</reference>
<dbReference type="EMBL" id="BMAW01130140">
    <property type="protein sequence ID" value="GFU33746.1"/>
    <property type="molecule type" value="Genomic_DNA"/>
</dbReference>
<name>A0A8X6QQD3_NEPPI</name>
<proteinExistence type="predicted"/>
<evidence type="ECO:0000313" key="2">
    <source>
        <dbReference type="EMBL" id="GFU33746.1"/>
    </source>
</evidence>
<evidence type="ECO:0000256" key="1">
    <source>
        <dbReference type="SAM" id="MobiDB-lite"/>
    </source>
</evidence>
<dbReference type="Proteomes" id="UP000887013">
    <property type="component" value="Unassembled WGS sequence"/>
</dbReference>